<organism evidence="1 2">
    <name type="scientific">Candidatus Propionivibrio aalborgensis</name>
    <dbReference type="NCBI Taxonomy" id="1860101"/>
    <lineage>
        <taxon>Bacteria</taxon>
        <taxon>Pseudomonadati</taxon>
        <taxon>Pseudomonadota</taxon>
        <taxon>Betaproteobacteria</taxon>
        <taxon>Rhodocyclales</taxon>
        <taxon>Rhodocyclaceae</taxon>
        <taxon>Propionivibrio</taxon>
    </lineage>
</organism>
<accession>A0A1A8XUP5</accession>
<name>A0A1A8XUP5_9RHOO</name>
<protein>
    <submittedName>
        <fullName evidence="1">Uncharacterized protein</fullName>
    </submittedName>
</protein>
<evidence type="ECO:0000313" key="1">
    <source>
        <dbReference type="EMBL" id="SBT08451.1"/>
    </source>
</evidence>
<keyword evidence="2" id="KW-1185">Reference proteome</keyword>
<sequence length="127" mass="13790">MVRGGKRENAGRKPSVATVTLRVQEAGSAVARGLVEFAIRRAQESIVETKWYLTSPEKNNKTPPDVKVLAIEDREVFTSMGMMAAGSRMEPHLICETTVAGQTARFLVLLEAGRIGCLIESETQDGA</sequence>
<dbReference type="Proteomes" id="UP000199600">
    <property type="component" value="Unassembled WGS sequence"/>
</dbReference>
<dbReference type="AlphaFoldDB" id="A0A1A8XUP5"/>
<evidence type="ECO:0000313" key="2">
    <source>
        <dbReference type="Proteomes" id="UP000199600"/>
    </source>
</evidence>
<proteinExistence type="predicted"/>
<dbReference type="EMBL" id="FLQY01000199">
    <property type="protein sequence ID" value="SBT08451.1"/>
    <property type="molecule type" value="Genomic_DNA"/>
</dbReference>
<reference evidence="1 2" key="1">
    <citation type="submission" date="2016-06" db="EMBL/GenBank/DDBJ databases">
        <authorList>
            <person name="Kjaerup R.B."/>
            <person name="Dalgaard T.S."/>
            <person name="Juul-Madsen H.R."/>
        </authorList>
    </citation>
    <scope>NUCLEOTIDE SEQUENCE [LARGE SCALE GENOMIC DNA]</scope>
    <source>
        <strain evidence="1">2</strain>
    </source>
</reference>
<gene>
    <name evidence="1" type="ORF">PROAA_2780002</name>
</gene>